<comment type="caution">
    <text evidence="3">The sequence shown here is derived from an EMBL/GenBank/DDBJ whole genome shotgun (WGS) entry which is preliminary data.</text>
</comment>
<name>A0A7K3RI82_STRAQ</name>
<gene>
    <name evidence="3" type="ORF">G3I58_27645</name>
</gene>
<evidence type="ECO:0000256" key="1">
    <source>
        <dbReference type="SAM" id="MobiDB-lite"/>
    </source>
</evidence>
<evidence type="ECO:0008006" key="5">
    <source>
        <dbReference type="Google" id="ProtNLM"/>
    </source>
</evidence>
<dbReference type="Proteomes" id="UP000470951">
    <property type="component" value="Unassembled WGS sequence"/>
</dbReference>
<accession>A0A7K3RI82</accession>
<organism evidence="3 4">
    <name type="scientific">Streptomyces anulatus</name>
    <name type="common">Streptomyces chrysomallus</name>
    <dbReference type="NCBI Taxonomy" id="1892"/>
    <lineage>
        <taxon>Bacteria</taxon>
        <taxon>Bacillati</taxon>
        <taxon>Actinomycetota</taxon>
        <taxon>Actinomycetes</taxon>
        <taxon>Kitasatosporales</taxon>
        <taxon>Streptomycetaceae</taxon>
        <taxon>Streptomyces</taxon>
    </lineage>
</organism>
<dbReference type="RefSeq" id="WP_164221174.1">
    <property type="nucleotide sequence ID" value="NZ_JAAGMS010000301.1"/>
</dbReference>
<dbReference type="PROSITE" id="PS51257">
    <property type="entry name" value="PROKAR_LIPOPROTEIN"/>
    <property type="match status" value="1"/>
</dbReference>
<feature type="chain" id="PRO_5029732211" description="Lipoprotein" evidence="2">
    <location>
        <begin position="32"/>
        <end position="191"/>
    </location>
</feature>
<evidence type="ECO:0000313" key="4">
    <source>
        <dbReference type="Proteomes" id="UP000470951"/>
    </source>
</evidence>
<protein>
    <recommendedName>
        <fullName evidence="5">Lipoprotein</fullName>
    </recommendedName>
</protein>
<reference evidence="3 4" key="1">
    <citation type="submission" date="2020-01" db="EMBL/GenBank/DDBJ databases">
        <title>Insect and environment-associated Actinomycetes.</title>
        <authorList>
            <person name="Currrie C."/>
            <person name="Chevrette M."/>
            <person name="Carlson C."/>
            <person name="Stubbendieck R."/>
            <person name="Wendt-Pienkowski E."/>
        </authorList>
    </citation>
    <scope>NUCLEOTIDE SEQUENCE [LARGE SCALE GENOMIC DNA]</scope>
    <source>
        <strain evidence="3 4">SID7903</strain>
    </source>
</reference>
<dbReference type="EMBL" id="JAAGMS010000301">
    <property type="protein sequence ID" value="NEC01716.1"/>
    <property type="molecule type" value="Genomic_DNA"/>
</dbReference>
<feature type="signal peptide" evidence="2">
    <location>
        <begin position="1"/>
        <end position="31"/>
    </location>
</feature>
<proteinExistence type="predicted"/>
<feature type="region of interest" description="Disordered" evidence="1">
    <location>
        <begin position="160"/>
        <end position="191"/>
    </location>
</feature>
<evidence type="ECO:0000313" key="3">
    <source>
        <dbReference type="EMBL" id="NEC01716.1"/>
    </source>
</evidence>
<evidence type="ECO:0000256" key="2">
    <source>
        <dbReference type="SAM" id="SignalP"/>
    </source>
</evidence>
<dbReference type="AlphaFoldDB" id="A0A7K3RI82"/>
<sequence>MKISTKRQHAVRLTVTGAVALVILSSSGCTAEQSRNEPRQRISVSQVNRYTDLDQMQRDSSAVVVAHAVDSTTGTNDRIPITKTSAKIRKVLAGSVPESSINVQQLGTDRVDSPDTSRLMKSGETYLLYLSKDSGKENGEDFVITGGDGIYVLQGHRYVYRGGPPTGPGKSLPAELPADETEKKVTSQQQQ</sequence>
<keyword evidence="2" id="KW-0732">Signal</keyword>